<keyword evidence="2" id="KW-0805">Transcription regulation</keyword>
<dbReference type="InterPro" id="IPR000847">
    <property type="entry name" value="LysR_HTH_N"/>
</dbReference>
<dbReference type="CDD" id="cd05466">
    <property type="entry name" value="PBP2_LTTR_substrate"/>
    <property type="match status" value="1"/>
</dbReference>
<dbReference type="PANTHER" id="PTHR30346">
    <property type="entry name" value="TRANSCRIPTIONAL DUAL REGULATOR HCAR-RELATED"/>
    <property type="match status" value="1"/>
</dbReference>
<evidence type="ECO:0000256" key="4">
    <source>
        <dbReference type="ARBA" id="ARBA00023163"/>
    </source>
</evidence>
<evidence type="ECO:0000256" key="2">
    <source>
        <dbReference type="ARBA" id="ARBA00023015"/>
    </source>
</evidence>
<evidence type="ECO:0000313" key="6">
    <source>
        <dbReference type="EMBL" id="MEY8040334.1"/>
    </source>
</evidence>
<evidence type="ECO:0000259" key="5">
    <source>
        <dbReference type="PROSITE" id="PS50931"/>
    </source>
</evidence>
<gene>
    <name evidence="6" type="ORF">AB8O55_13090</name>
</gene>
<keyword evidence="4" id="KW-0804">Transcription</keyword>
<comment type="similarity">
    <text evidence="1">Belongs to the LysR transcriptional regulatory family.</text>
</comment>
<evidence type="ECO:0000256" key="3">
    <source>
        <dbReference type="ARBA" id="ARBA00023125"/>
    </source>
</evidence>
<protein>
    <submittedName>
        <fullName evidence="6">LysR family transcriptional regulator</fullName>
    </submittedName>
</protein>
<dbReference type="InterPro" id="IPR005119">
    <property type="entry name" value="LysR_subst-bd"/>
</dbReference>
<dbReference type="InterPro" id="IPR036388">
    <property type="entry name" value="WH-like_DNA-bd_sf"/>
</dbReference>
<dbReference type="PANTHER" id="PTHR30346:SF28">
    <property type="entry name" value="HTH-TYPE TRANSCRIPTIONAL REGULATOR CYNR"/>
    <property type="match status" value="1"/>
</dbReference>
<dbReference type="Gene3D" id="3.40.190.290">
    <property type="match status" value="1"/>
</dbReference>
<evidence type="ECO:0000313" key="7">
    <source>
        <dbReference type="Proteomes" id="UP001564626"/>
    </source>
</evidence>
<dbReference type="PROSITE" id="PS50931">
    <property type="entry name" value="HTH_LYSR"/>
    <property type="match status" value="1"/>
</dbReference>
<feature type="domain" description="HTH lysR-type" evidence="5">
    <location>
        <begin position="1"/>
        <end position="58"/>
    </location>
</feature>
<dbReference type="EMBL" id="JBGEHV010000020">
    <property type="protein sequence ID" value="MEY8040334.1"/>
    <property type="molecule type" value="Genomic_DNA"/>
</dbReference>
<keyword evidence="3" id="KW-0238">DNA-binding</keyword>
<evidence type="ECO:0000256" key="1">
    <source>
        <dbReference type="ARBA" id="ARBA00009437"/>
    </source>
</evidence>
<keyword evidence="7" id="KW-1185">Reference proteome</keyword>
<dbReference type="Pfam" id="PF00126">
    <property type="entry name" value="HTH_1"/>
    <property type="match status" value="1"/>
</dbReference>
<dbReference type="RefSeq" id="WP_345366683.1">
    <property type="nucleotide sequence ID" value="NZ_BAABII010000016.1"/>
</dbReference>
<sequence>MELHQVEYFLAVVDHKGINAAAGALQLAQPTVSQAVRGLERELGVELFHRIGRGMVLTSAGRAFVGPARQVLRDVVAAEGALVDSAGLPRGRLDVHVSASLAFDPMAHLVGRFRKRYPNVSLRIGDLRDEEACAALIREGHCEMVICHLPVTTSGDLEVRELGEHEYWLVFPPGTEVPDRDPLPLAELPDLPLVIVPKGASGRTQVERALSAAHKRTRPSAIVQHREVMVPFVLTGVGATVVYRPMAERAARRGAVVRSVRPPIKQAYGVVYDPVRLSPAGRAFLNLAMPSPPG</sequence>
<dbReference type="Gene3D" id="1.10.10.10">
    <property type="entry name" value="Winged helix-like DNA-binding domain superfamily/Winged helix DNA-binding domain"/>
    <property type="match status" value="1"/>
</dbReference>
<dbReference type="InterPro" id="IPR036390">
    <property type="entry name" value="WH_DNA-bd_sf"/>
</dbReference>
<dbReference type="Pfam" id="PF03466">
    <property type="entry name" value="LysR_substrate"/>
    <property type="match status" value="1"/>
</dbReference>
<dbReference type="SUPFAM" id="SSF53850">
    <property type="entry name" value="Periplasmic binding protein-like II"/>
    <property type="match status" value="1"/>
</dbReference>
<proteinExistence type="inferred from homology"/>
<accession>A0ABV4CHS7</accession>
<comment type="caution">
    <text evidence="6">The sequence shown here is derived from an EMBL/GenBank/DDBJ whole genome shotgun (WGS) entry which is preliminary data.</text>
</comment>
<dbReference type="PRINTS" id="PR00039">
    <property type="entry name" value="HTHLYSR"/>
</dbReference>
<name>A0ABV4CHS7_9PSEU</name>
<dbReference type="SUPFAM" id="SSF46785">
    <property type="entry name" value="Winged helix' DNA-binding domain"/>
    <property type="match status" value="1"/>
</dbReference>
<reference evidence="6 7" key="1">
    <citation type="submission" date="2024-08" db="EMBL/GenBank/DDBJ databases">
        <title>Genome mining of Saccharopolyspora cebuensis PGLac3 from Nigerian medicinal plant.</title>
        <authorList>
            <person name="Ezeobiora C.E."/>
            <person name="Igbokwe N.H."/>
            <person name="Amin D.H."/>
            <person name="Mendie U.E."/>
        </authorList>
    </citation>
    <scope>NUCLEOTIDE SEQUENCE [LARGE SCALE GENOMIC DNA]</scope>
    <source>
        <strain evidence="6 7">PGLac3</strain>
    </source>
</reference>
<dbReference type="Proteomes" id="UP001564626">
    <property type="component" value="Unassembled WGS sequence"/>
</dbReference>
<organism evidence="6 7">
    <name type="scientific">Saccharopolyspora cebuensis</name>
    <dbReference type="NCBI Taxonomy" id="418759"/>
    <lineage>
        <taxon>Bacteria</taxon>
        <taxon>Bacillati</taxon>
        <taxon>Actinomycetota</taxon>
        <taxon>Actinomycetes</taxon>
        <taxon>Pseudonocardiales</taxon>
        <taxon>Pseudonocardiaceae</taxon>
        <taxon>Saccharopolyspora</taxon>
    </lineage>
</organism>